<dbReference type="InterPro" id="IPR041118">
    <property type="entry name" value="Rx_N"/>
</dbReference>
<keyword evidence="1" id="KW-0677">Repeat</keyword>
<dbReference type="HOGENOM" id="CLU_1024301_0_0_1"/>
<proteinExistence type="predicted"/>
<evidence type="ECO:0000259" key="6">
    <source>
        <dbReference type="Pfam" id="PF18052"/>
    </source>
</evidence>
<feature type="domain" description="Disease resistance N-terminal" evidence="6">
    <location>
        <begin position="5"/>
        <end position="91"/>
    </location>
</feature>
<dbReference type="GO" id="GO:0000166">
    <property type="term" value="F:nucleotide binding"/>
    <property type="evidence" value="ECO:0007669"/>
    <property type="project" value="UniProtKB-KW"/>
</dbReference>
<sequence length="272" mass="31439">MAPLIVRSLLLKLSSLVATGLNPYYVMHLEKYLEGLEIQLEAARSELDRIRRVHSEGEAPKDWSKNIRYVRCGIENTLVECIAEAKREAETQTRPYSFSNTKFCHQIGERIKMINETLNWILTQMLKSHSKLIHSNKCCRVRDLYLKCRSHLPDTCYRDLDLESLVAMLLRDEGGRNGACINYLDGEGSVEKTTLALKAMKYREVTSAHQYPPTVNQILKELRRLLDGKKFLLVLDDIQGLDIMNHPKREPCLENFLKTANCIRLMQILSRF</sequence>
<keyword evidence="4" id="KW-0175">Coiled coil</keyword>
<organism evidence="7 8">
    <name type="scientific">Amborella trichopoda</name>
    <dbReference type="NCBI Taxonomy" id="13333"/>
    <lineage>
        <taxon>Eukaryota</taxon>
        <taxon>Viridiplantae</taxon>
        <taxon>Streptophyta</taxon>
        <taxon>Embryophyta</taxon>
        <taxon>Tracheophyta</taxon>
        <taxon>Spermatophyta</taxon>
        <taxon>Magnoliopsida</taxon>
        <taxon>Amborellales</taxon>
        <taxon>Amborellaceae</taxon>
        <taxon>Amborella</taxon>
    </lineage>
</organism>
<keyword evidence="2" id="KW-0547">Nucleotide-binding</keyword>
<dbReference type="InterPro" id="IPR027417">
    <property type="entry name" value="P-loop_NTPase"/>
</dbReference>
<evidence type="ECO:0000256" key="1">
    <source>
        <dbReference type="ARBA" id="ARBA00022737"/>
    </source>
</evidence>
<evidence type="ECO:0000256" key="4">
    <source>
        <dbReference type="SAM" id="Coils"/>
    </source>
</evidence>
<keyword evidence="3" id="KW-0611">Plant defense</keyword>
<keyword evidence="5" id="KW-0732">Signal</keyword>
<gene>
    <name evidence="7" type="ORF">AMTR_s00049p00159340</name>
</gene>
<dbReference type="GO" id="GO:0006952">
    <property type="term" value="P:defense response"/>
    <property type="evidence" value="ECO:0007669"/>
    <property type="project" value="UniProtKB-KW"/>
</dbReference>
<evidence type="ECO:0000313" key="7">
    <source>
        <dbReference type="EMBL" id="ERN13715.1"/>
    </source>
</evidence>
<dbReference type="EMBL" id="KI392567">
    <property type="protein sequence ID" value="ERN13715.1"/>
    <property type="molecule type" value="Genomic_DNA"/>
</dbReference>
<feature type="chain" id="PRO_5004807919" description="Disease resistance N-terminal domain-containing protein" evidence="5">
    <location>
        <begin position="21"/>
        <end position="272"/>
    </location>
</feature>
<feature type="signal peptide" evidence="5">
    <location>
        <begin position="1"/>
        <end position="20"/>
    </location>
</feature>
<dbReference type="Gramene" id="ERN13715">
    <property type="protein sequence ID" value="ERN13715"/>
    <property type="gene ID" value="AMTR_s00049p00159340"/>
</dbReference>
<dbReference type="AlphaFoldDB" id="W1Q0V1"/>
<reference evidence="8" key="1">
    <citation type="journal article" date="2013" name="Science">
        <title>The Amborella genome and the evolution of flowering plants.</title>
        <authorList>
            <consortium name="Amborella Genome Project"/>
        </authorList>
    </citation>
    <scope>NUCLEOTIDE SEQUENCE [LARGE SCALE GENOMIC DNA]</scope>
</reference>
<name>W1Q0V1_AMBTC</name>
<keyword evidence="8" id="KW-1185">Reference proteome</keyword>
<dbReference type="SUPFAM" id="SSF52540">
    <property type="entry name" value="P-loop containing nucleoside triphosphate hydrolases"/>
    <property type="match status" value="1"/>
</dbReference>
<evidence type="ECO:0000256" key="3">
    <source>
        <dbReference type="ARBA" id="ARBA00022821"/>
    </source>
</evidence>
<accession>W1Q0V1</accession>
<feature type="coiled-coil region" evidence="4">
    <location>
        <begin position="26"/>
        <end position="53"/>
    </location>
</feature>
<evidence type="ECO:0000256" key="2">
    <source>
        <dbReference type="ARBA" id="ARBA00022741"/>
    </source>
</evidence>
<dbReference type="Pfam" id="PF18052">
    <property type="entry name" value="Rx_N"/>
    <property type="match status" value="1"/>
</dbReference>
<evidence type="ECO:0000313" key="8">
    <source>
        <dbReference type="Proteomes" id="UP000017836"/>
    </source>
</evidence>
<dbReference type="Proteomes" id="UP000017836">
    <property type="component" value="Unassembled WGS sequence"/>
</dbReference>
<evidence type="ECO:0000256" key="5">
    <source>
        <dbReference type="SAM" id="SignalP"/>
    </source>
</evidence>
<protein>
    <recommendedName>
        <fullName evidence="6">Disease resistance N-terminal domain-containing protein</fullName>
    </recommendedName>
</protein>